<dbReference type="FunFam" id="1.10.10.460:FF:000001">
    <property type="entry name" value="Ribonuclease"/>
    <property type="match status" value="1"/>
</dbReference>
<dbReference type="GO" id="GO:0006298">
    <property type="term" value="P:mismatch repair"/>
    <property type="evidence" value="ECO:0007669"/>
    <property type="project" value="TreeGrafter"/>
</dbReference>
<dbReference type="InterPro" id="IPR023160">
    <property type="entry name" value="RNase_HII_hlx-loop-hlx_cap_dom"/>
</dbReference>
<dbReference type="InterPro" id="IPR024567">
    <property type="entry name" value="RNase_HII/HIII_dom"/>
</dbReference>
<evidence type="ECO:0000256" key="6">
    <source>
        <dbReference type="ARBA" id="ARBA00022759"/>
    </source>
</evidence>
<feature type="binding site" evidence="9">
    <location>
        <position position="34"/>
    </location>
    <ligand>
        <name>a divalent metal cation</name>
        <dbReference type="ChEBI" id="CHEBI:60240"/>
    </ligand>
</feature>
<evidence type="ECO:0000256" key="2">
    <source>
        <dbReference type="ARBA" id="ARBA00001946"/>
    </source>
</evidence>
<evidence type="ECO:0000313" key="12">
    <source>
        <dbReference type="EMBL" id="JAP78789.1"/>
    </source>
</evidence>
<protein>
    <recommendedName>
        <fullName evidence="10">Ribonuclease</fullName>
        <ecNumber evidence="10">3.1.26.4</ecNumber>
    </recommendedName>
</protein>
<comment type="similarity">
    <text evidence="3">Belongs to the RNase HII family. Eukaryotic subfamily.</text>
</comment>
<organism evidence="12">
    <name type="scientific">Rhipicephalus appendiculatus</name>
    <name type="common">Brown ear tick</name>
    <dbReference type="NCBI Taxonomy" id="34631"/>
    <lineage>
        <taxon>Eukaryota</taxon>
        <taxon>Metazoa</taxon>
        <taxon>Ecdysozoa</taxon>
        <taxon>Arthropoda</taxon>
        <taxon>Chelicerata</taxon>
        <taxon>Arachnida</taxon>
        <taxon>Acari</taxon>
        <taxon>Parasitiformes</taxon>
        <taxon>Ixodida</taxon>
        <taxon>Ixodoidea</taxon>
        <taxon>Ixodidae</taxon>
        <taxon>Rhipicephalinae</taxon>
        <taxon>Rhipicephalus</taxon>
        <taxon>Rhipicephalus</taxon>
    </lineage>
</organism>
<dbReference type="CDD" id="cd07181">
    <property type="entry name" value="RNase_HII_eukaryota_like"/>
    <property type="match status" value="1"/>
</dbReference>
<feature type="binding site" evidence="9">
    <location>
        <position position="35"/>
    </location>
    <ligand>
        <name>a divalent metal cation</name>
        <dbReference type="ChEBI" id="CHEBI:60240"/>
    </ligand>
</feature>
<dbReference type="InterPro" id="IPR036397">
    <property type="entry name" value="RNaseH_sf"/>
</dbReference>
<feature type="binding site" evidence="9">
    <location>
        <position position="141"/>
    </location>
    <ligand>
        <name>a divalent metal cation</name>
        <dbReference type="ChEBI" id="CHEBI:60240"/>
    </ligand>
</feature>
<evidence type="ECO:0000256" key="7">
    <source>
        <dbReference type="ARBA" id="ARBA00022801"/>
    </source>
</evidence>
<dbReference type="Gene3D" id="1.10.10.460">
    <property type="entry name" value="Ribonuclease hii. Domain 2"/>
    <property type="match status" value="1"/>
</dbReference>
<dbReference type="GO" id="GO:0043137">
    <property type="term" value="P:DNA replication, removal of RNA primer"/>
    <property type="evidence" value="ECO:0007669"/>
    <property type="project" value="TreeGrafter"/>
</dbReference>
<dbReference type="InterPro" id="IPR012337">
    <property type="entry name" value="RNaseH-like_sf"/>
</dbReference>
<comment type="function">
    <text evidence="10">Endonuclease that specifically degrades the RNA of RNA-DNA hybrids.</text>
</comment>
<dbReference type="GO" id="GO:0032299">
    <property type="term" value="C:ribonuclease H2 complex"/>
    <property type="evidence" value="ECO:0007669"/>
    <property type="project" value="UniProtKB-ARBA"/>
</dbReference>
<evidence type="ECO:0000259" key="11">
    <source>
        <dbReference type="PROSITE" id="PS51975"/>
    </source>
</evidence>
<dbReference type="EMBL" id="GEDV01009768">
    <property type="protein sequence ID" value="JAP78789.1"/>
    <property type="molecule type" value="Transcribed_RNA"/>
</dbReference>
<dbReference type="GO" id="GO:0003723">
    <property type="term" value="F:RNA binding"/>
    <property type="evidence" value="ECO:0007669"/>
    <property type="project" value="UniProtKB-UniRule"/>
</dbReference>
<comment type="cofactor">
    <cofactor evidence="9">
        <name>Mn(2+)</name>
        <dbReference type="ChEBI" id="CHEBI:29035"/>
    </cofactor>
    <cofactor evidence="9">
        <name>Mg(2+)</name>
        <dbReference type="ChEBI" id="CHEBI:18420"/>
    </cofactor>
    <text evidence="9">Manganese or magnesium. Binds 1 divalent metal ion per monomer in the absence of substrate. May bind a second metal ion after substrate binding.</text>
</comment>
<name>A0A131YHR9_RHIAP</name>
<dbReference type="FunFam" id="3.30.420.10:FF:000016">
    <property type="entry name" value="Ribonuclease"/>
    <property type="match status" value="1"/>
</dbReference>
<evidence type="ECO:0000256" key="8">
    <source>
        <dbReference type="ARBA" id="ARBA00024981"/>
    </source>
</evidence>
<comment type="catalytic activity">
    <reaction evidence="1 9 10">
        <text>Endonucleolytic cleavage to 5'-phosphomonoester.</text>
        <dbReference type="EC" id="3.1.26.4"/>
    </reaction>
</comment>
<accession>A0A131YHR9</accession>
<dbReference type="AlphaFoldDB" id="A0A131YHR9"/>
<keyword evidence="4 9" id="KW-0540">Nuclease</keyword>
<dbReference type="GO" id="GO:0004523">
    <property type="term" value="F:RNA-DNA hybrid ribonuclease activity"/>
    <property type="evidence" value="ECO:0007669"/>
    <property type="project" value="UniProtKB-UniRule"/>
</dbReference>
<dbReference type="PANTHER" id="PTHR10954">
    <property type="entry name" value="RIBONUCLEASE H2 SUBUNIT A"/>
    <property type="match status" value="1"/>
</dbReference>
<dbReference type="Gene3D" id="3.30.420.10">
    <property type="entry name" value="Ribonuclease H-like superfamily/Ribonuclease H"/>
    <property type="match status" value="1"/>
</dbReference>
<dbReference type="SUPFAM" id="SSF53098">
    <property type="entry name" value="Ribonuclease H-like"/>
    <property type="match status" value="1"/>
</dbReference>
<comment type="function">
    <text evidence="8">Catalytic subunit of RNase HII, an endonuclease that specifically degrades the RNA of RNA:DNA hybrids. Participates in DNA replication, possibly by mediating the removal of lagging-strand Okazaki fragment RNA primers during DNA replication. Mediates the excision of single ribonucleotides from DNA:RNA duplexes.</text>
</comment>
<keyword evidence="7 9" id="KW-0378">Hydrolase</keyword>
<proteinExistence type="inferred from homology"/>
<evidence type="ECO:0000256" key="10">
    <source>
        <dbReference type="RuleBase" id="RU003515"/>
    </source>
</evidence>
<dbReference type="PANTHER" id="PTHR10954:SF7">
    <property type="entry name" value="RIBONUCLEASE H2 SUBUNIT A"/>
    <property type="match status" value="1"/>
</dbReference>
<evidence type="ECO:0000256" key="9">
    <source>
        <dbReference type="PROSITE-ProRule" id="PRU01319"/>
    </source>
</evidence>
<evidence type="ECO:0000256" key="4">
    <source>
        <dbReference type="ARBA" id="ARBA00022722"/>
    </source>
</evidence>
<reference evidence="12" key="1">
    <citation type="journal article" date="2016" name="Ticks Tick Borne Dis.">
        <title>De novo assembly and annotation of the salivary gland transcriptome of Rhipicephalus appendiculatus male and female ticks during blood feeding.</title>
        <authorList>
            <person name="de Castro M.H."/>
            <person name="de Klerk D."/>
            <person name="Pienaar R."/>
            <person name="Latif A.A."/>
            <person name="Rees D.J."/>
            <person name="Mans B.J."/>
        </authorList>
    </citation>
    <scope>NUCLEOTIDE SEQUENCE</scope>
    <source>
        <tissue evidence="12">Salivary glands</tissue>
    </source>
</reference>
<evidence type="ECO:0000256" key="3">
    <source>
        <dbReference type="ARBA" id="ARBA00007058"/>
    </source>
</evidence>
<feature type="domain" description="RNase H type-2" evidence="11">
    <location>
        <begin position="28"/>
        <end position="250"/>
    </location>
</feature>
<comment type="cofactor">
    <cofactor evidence="2">
        <name>Mg(2+)</name>
        <dbReference type="ChEBI" id="CHEBI:18420"/>
    </cofactor>
</comment>
<keyword evidence="5 9" id="KW-0479">Metal-binding</keyword>
<sequence length="301" mass="32960">MDLDTFNKNNRRNAIIKSAVPDVAKSEPCILGVDEAGRGPVLGPMVYGIAYCPLSAESQLKELGFADSKTLTEEKREELLKAVEKSSFLGFMVEVIPPSVISGHMLDVTKYSLNAISHDSAIGLIRQALDDGVQVAQVYVDTVGPPEKYQEKLQALFPDIKVTVAKKADATYPIVSAASICAKVARDHAIQSWEFPEGIDVKAEEYGSGYPNDPATKKFLLENMDTVFGFPSLVRFSWSTAEKLLEDNAAAVMWDEEDSAEQSGMASIQSFFQRDPNRGKKVAAKESSFFTNRAISQLHAL</sequence>
<evidence type="ECO:0000256" key="5">
    <source>
        <dbReference type="ARBA" id="ARBA00022723"/>
    </source>
</evidence>
<dbReference type="GO" id="GO:0046872">
    <property type="term" value="F:metal ion binding"/>
    <property type="evidence" value="ECO:0007669"/>
    <property type="project" value="UniProtKB-KW"/>
</dbReference>
<dbReference type="NCBIfam" id="TIGR00729">
    <property type="entry name" value="ribonuclease HII"/>
    <property type="match status" value="1"/>
</dbReference>
<keyword evidence="6 9" id="KW-0255">Endonuclease</keyword>
<dbReference type="Pfam" id="PF01351">
    <property type="entry name" value="RNase_HII"/>
    <property type="match status" value="1"/>
</dbReference>
<dbReference type="PROSITE" id="PS51975">
    <property type="entry name" value="RNASE_H_2"/>
    <property type="match status" value="1"/>
</dbReference>
<dbReference type="EC" id="3.1.26.4" evidence="10"/>
<dbReference type="InterPro" id="IPR001352">
    <property type="entry name" value="RNase_HII/HIII"/>
</dbReference>
<evidence type="ECO:0000256" key="1">
    <source>
        <dbReference type="ARBA" id="ARBA00000077"/>
    </source>
</evidence>
<dbReference type="InterPro" id="IPR004649">
    <property type="entry name" value="RNase_H2_suA"/>
</dbReference>